<dbReference type="PANTHER" id="PTHR39961">
    <property type="entry name" value="HYPOTHETICAL CYTOSOLIC PROTEIN"/>
    <property type="match status" value="1"/>
</dbReference>
<sequence length="147" mass="16507">MYEEAKQAILSSSPQSSVYIGCDSIRFRKNKQWYAKYSTVIIVHMDSKKGCRLFHESVDMPDYGNLKQRLLTEVQLAVTAATEIIEVLGDRHMEVHLDINPDPKHKSNVAVKEALGWVKGSLNLDAKIKPASFAATHAADHAVRHLH</sequence>
<accession>A0A6J5MEB9</accession>
<name>A0A6J5MEB9_9CAUD</name>
<gene>
    <name evidence="1" type="ORF">UFOVP447_125</name>
</gene>
<evidence type="ECO:0000313" key="1">
    <source>
        <dbReference type="EMBL" id="CAB4143346.1"/>
    </source>
</evidence>
<dbReference type="PANTHER" id="PTHR39961:SF1">
    <property type="entry name" value="DUF458 DOMAIN-CONTAINING PROTEIN"/>
    <property type="match status" value="1"/>
</dbReference>
<protein>
    <submittedName>
        <fullName evidence="1">Bacteriophage KVP40, Orf299</fullName>
    </submittedName>
</protein>
<dbReference type="Pfam" id="PF04308">
    <property type="entry name" value="RNaseH_like"/>
    <property type="match status" value="1"/>
</dbReference>
<proteinExistence type="predicted"/>
<reference evidence="1" key="1">
    <citation type="submission" date="2020-04" db="EMBL/GenBank/DDBJ databases">
        <authorList>
            <person name="Chiriac C."/>
            <person name="Salcher M."/>
            <person name="Ghai R."/>
            <person name="Kavagutti S V."/>
        </authorList>
    </citation>
    <scope>NUCLEOTIDE SEQUENCE</scope>
</reference>
<dbReference type="EMBL" id="LR796423">
    <property type="protein sequence ID" value="CAB4143346.1"/>
    <property type="molecule type" value="Genomic_DNA"/>
</dbReference>
<organism evidence="1">
    <name type="scientific">uncultured Caudovirales phage</name>
    <dbReference type="NCBI Taxonomy" id="2100421"/>
    <lineage>
        <taxon>Viruses</taxon>
        <taxon>Duplodnaviria</taxon>
        <taxon>Heunggongvirae</taxon>
        <taxon>Uroviricota</taxon>
        <taxon>Caudoviricetes</taxon>
        <taxon>Peduoviridae</taxon>
        <taxon>Maltschvirus</taxon>
        <taxon>Maltschvirus maltsch</taxon>
    </lineage>
</organism>
<dbReference type="InterPro" id="IPR007405">
    <property type="entry name" value="Phage_KVP40_Orf299"/>
</dbReference>